<proteinExistence type="inferred from homology"/>
<dbReference type="GO" id="GO:0006412">
    <property type="term" value="P:translation"/>
    <property type="evidence" value="ECO:0007669"/>
    <property type="project" value="UniProtKB-UniRule"/>
</dbReference>
<dbReference type="Gene3D" id="4.10.910.10">
    <property type="entry name" value="30s ribosomal protein s13, domain 2"/>
    <property type="match status" value="1"/>
</dbReference>
<evidence type="ECO:0000256" key="3">
    <source>
        <dbReference type="ARBA" id="ARBA00022884"/>
    </source>
</evidence>
<dbReference type="PROSITE" id="PS00646">
    <property type="entry name" value="RIBOSOMAL_S13_1"/>
    <property type="match status" value="1"/>
</dbReference>
<evidence type="ECO:0000256" key="7">
    <source>
        <dbReference type="HAMAP-Rule" id="MF_01315"/>
    </source>
</evidence>
<evidence type="ECO:0000313" key="10">
    <source>
        <dbReference type="EMBL" id="OGG39950.1"/>
    </source>
</evidence>
<evidence type="ECO:0000256" key="9">
    <source>
        <dbReference type="SAM" id="MobiDB-lite"/>
    </source>
</evidence>
<keyword evidence="2 7" id="KW-0699">rRNA-binding</keyword>
<comment type="similarity">
    <text evidence="1 7 8">Belongs to the universal ribosomal protein uS13 family.</text>
</comment>
<dbReference type="GO" id="GO:0019843">
    <property type="term" value="F:rRNA binding"/>
    <property type="evidence" value="ECO:0007669"/>
    <property type="project" value="UniProtKB-UniRule"/>
</dbReference>
<dbReference type="GO" id="GO:0000049">
    <property type="term" value="F:tRNA binding"/>
    <property type="evidence" value="ECO:0007669"/>
    <property type="project" value="UniProtKB-UniRule"/>
</dbReference>
<evidence type="ECO:0000313" key="11">
    <source>
        <dbReference type="Proteomes" id="UP000179014"/>
    </source>
</evidence>
<comment type="subunit">
    <text evidence="7">Part of the 30S ribosomal subunit. Forms a loose heterodimer with protein S19. Forms two bridges to the 50S subunit in the 70S ribosome.</text>
</comment>
<evidence type="ECO:0000256" key="5">
    <source>
        <dbReference type="ARBA" id="ARBA00023274"/>
    </source>
</evidence>
<reference evidence="10 11" key="1">
    <citation type="journal article" date="2016" name="Nat. Commun.">
        <title>Thousands of microbial genomes shed light on interconnected biogeochemical processes in an aquifer system.</title>
        <authorList>
            <person name="Anantharaman K."/>
            <person name="Brown C.T."/>
            <person name="Hug L.A."/>
            <person name="Sharon I."/>
            <person name="Castelle C.J."/>
            <person name="Probst A.J."/>
            <person name="Thomas B.C."/>
            <person name="Singh A."/>
            <person name="Wilkins M.J."/>
            <person name="Karaoz U."/>
            <person name="Brodie E.L."/>
            <person name="Williams K.H."/>
            <person name="Hubbard S.S."/>
            <person name="Banfield J.F."/>
        </authorList>
    </citation>
    <scope>NUCLEOTIDE SEQUENCE [LARGE SCALE GENOMIC DNA]</scope>
</reference>
<evidence type="ECO:0000256" key="4">
    <source>
        <dbReference type="ARBA" id="ARBA00022980"/>
    </source>
</evidence>
<dbReference type="EMBL" id="MFKN01000036">
    <property type="protein sequence ID" value="OGG39950.1"/>
    <property type="molecule type" value="Genomic_DNA"/>
</dbReference>
<dbReference type="Pfam" id="PF00416">
    <property type="entry name" value="Ribosomal_S13"/>
    <property type="match status" value="1"/>
</dbReference>
<dbReference type="InterPro" id="IPR027437">
    <property type="entry name" value="Rbsml_uS13_C"/>
</dbReference>
<evidence type="ECO:0000256" key="1">
    <source>
        <dbReference type="ARBA" id="ARBA00008080"/>
    </source>
</evidence>
<evidence type="ECO:0000256" key="8">
    <source>
        <dbReference type="RuleBase" id="RU003830"/>
    </source>
</evidence>
<feature type="compositionally biased region" description="Basic residues" evidence="9">
    <location>
        <begin position="99"/>
        <end position="112"/>
    </location>
</feature>
<sequence>MRIAGVTIPDNKQLAYSLPLIFGIGPTRAREILKKVGVSAVKKGSELTSDEEQKIRVLAEGFTIEGELRREIGQNIKRLKDIKSKRGDRHARGMPVRGQRTKTNSRTRRGNVRKTMTSGRRTLEKT</sequence>
<dbReference type="AlphaFoldDB" id="A0A1F6BSQ3"/>
<evidence type="ECO:0000256" key="2">
    <source>
        <dbReference type="ARBA" id="ARBA00022730"/>
    </source>
</evidence>
<comment type="caution">
    <text evidence="10">The sequence shown here is derived from an EMBL/GenBank/DDBJ whole genome shotgun (WGS) entry which is preliminary data.</text>
</comment>
<keyword evidence="4 7" id="KW-0689">Ribosomal protein</keyword>
<dbReference type="Proteomes" id="UP000179014">
    <property type="component" value="Unassembled WGS sequence"/>
</dbReference>
<dbReference type="HAMAP" id="MF_01315">
    <property type="entry name" value="Ribosomal_uS13"/>
    <property type="match status" value="1"/>
</dbReference>
<dbReference type="Gene3D" id="1.10.8.50">
    <property type="match status" value="1"/>
</dbReference>
<dbReference type="STRING" id="1798474.A2118_01215"/>
<dbReference type="SUPFAM" id="SSF46946">
    <property type="entry name" value="S13-like H2TH domain"/>
    <property type="match status" value="1"/>
</dbReference>
<keyword evidence="3 7" id="KW-0694">RNA-binding</keyword>
<keyword evidence="5 7" id="KW-0687">Ribonucleoprotein</keyword>
<evidence type="ECO:0000256" key="6">
    <source>
        <dbReference type="ARBA" id="ARBA00035166"/>
    </source>
</evidence>
<dbReference type="FunFam" id="1.10.8.50:FF:000001">
    <property type="entry name" value="30S ribosomal protein S13"/>
    <property type="match status" value="1"/>
</dbReference>
<name>A0A1F6BSQ3_9BACT</name>
<dbReference type="GO" id="GO:0015935">
    <property type="term" value="C:small ribosomal subunit"/>
    <property type="evidence" value="ECO:0007669"/>
    <property type="project" value="TreeGrafter"/>
</dbReference>
<dbReference type="GO" id="GO:0005829">
    <property type="term" value="C:cytosol"/>
    <property type="evidence" value="ECO:0007669"/>
    <property type="project" value="TreeGrafter"/>
</dbReference>
<dbReference type="InterPro" id="IPR010979">
    <property type="entry name" value="Ribosomal_uS13-like_H2TH"/>
</dbReference>
<dbReference type="InterPro" id="IPR018269">
    <property type="entry name" value="Ribosomal_uS13_CS"/>
</dbReference>
<dbReference type="PANTHER" id="PTHR10871:SF1">
    <property type="entry name" value="SMALL RIBOSOMAL SUBUNIT PROTEIN US13M"/>
    <property type="match status" value="1"/>
</dbReference>
<keyword evidence="7" id="KW-0820">tRNA-binding</keyword>
<gene>
    <name evidence="7" type="primary">rpsM</name>
    <name evidence="10" type="ORF">A2118_01215</name>
</gene>
<accession>A0A1F6BSQ3</accession>
<organism evidence="10 11">
    <name type="scientific">Candidatus Kaiserbacteria bacterium GWA2_50_9</name>
    <dbReference type="NCBI Taxonomy" id="1798474"/>
    <lineage>
        <taxon>Bacteria</taxon>
        <taxon>Candidatus Kaiseribacteriota</taxon>
    </lineage>
</organism>
<feature type="region of interest" description="Disordered" evidence="9">
    <location>
        <begin position="82"/>
        <end position="126"/>
    </location>
</feature>
<dbReference type="GO" id="GO:0003735">
    <property type="term" value="F:structural constituent of ribosome"/>
    <property type="evidence" value="ECO:0007669"/>
    <property type="project" value="InterPro"/>
</dbReference>
<protein>
    <recommendedName>
        <fullName evidence="6 7">Small ribosomal subunit protein uS13</fullName>
    </recommendedName>
</protein>
<dbReference type="PIRSF" id="PIRSF002134">
    <property type="entry name" value="Ribosomal_S13"/>
    <property type="match status" value="1"/>
</dbReference>
<dbReference type="NCBIfam" id="TIGR03631">
    <property type="entry name" value="uS13_bact"/>
    <property type="match status" value="1"/>
</dbReference>
<dbReference type="InterPro" id="IPR001892">
    <property type="entry name" value="Ribosomal_uS13"/>
</dbReference>
<comment type="function">
    <text evidence="7">Located at the top of the head of the 30S subunit, it contacts several helices of the 16S rRNA. In the 70S ribosome it contacts the 23S rRNA (bridge B1a) and protein L5 of the 50S subunit (bridge B1b), connecting the 2 subunits; these bridges are implicated in subunit movement. Contacts the tRNAs in the A and P-sites.</text>
</comment>
<dbReference type="InterPro" id="IPR019980">
    <property type="entry name" value="Ribosomal_uS13_bac-type"/>
</dbReference>
<dbReference type="PROSITE" id="PS50159">
    <property type="entry name" value="RIBOSOMAL_S13_2"/>
    <property type="match status" value="1"/>
</dbReference>
<dbReference type="PANTHER" id="PTHR10871">
    <property type="entry name" value="30S RIBOSOMAL PROTEIN S13/40S RIBOSOMAL PROTEIN S18"/>
    <property type="match status" value="1"/>
</dbReference>